<dbReference type="Proteomes" id="UP000579136">
    <property type="component" value="Unassembled WGS sequence"/>
</dbReference>
<feature type="domain" description="N-acetyltransferase" evidence="1">
    <location>
        <begin position="14"/>
        <end position="184"/>
    </location>
</feature>
<dbReference type="Pfam" id="PF00583">
    <property type="entry name" value="Acetyltransf_1"/>
    <property type="match status" value="1"/>
</dbReference>
<name>A0A9Q2CYT7_9STAP</name>
<accession>A0A9Q2CYT7</accession>
<evidence type="ECO:0000313" key="3">
    <source>
        <dbReference type="Proteomes" id="UP000579136"/>
    </source>
</evidence>
<dbReference type="CDD" id="cd04301">
    <property type="entry name" value="NAT_SF"/>
    <property type="match status" value="1"/>
</dbReference>
<reference evidence="2 3" key="1">
    <citation type="submission" date="2020-08" db="EMBL/GenBank/DDBJ databases">
        <title>Genomic Encyclopedia of Type Strains, Phase IV (KMG-IV): sequencing the most valuable type-strain genomes for metagenomic binning, comparative biology and taxonomic classification.</title>
        <authorList>
            <person name="Goeker M."/>
        </authorList>
    </citation>
    <scope>NUCLEOTIDE SEQUENCE [LARGE SCALE GENOMIC DNA]</scope>
    <source>
        <strain evidence="2 3">DSM 19163</strain>
    </source>
</reference>
<dbReference type="EMBL" id="JACHHF010000003">
    <property type="protein sequence ID" value="MBB5175762.1"/>
    <property type="molecule type" value="Genomic_DNA"/>
</dbReference>
<organism evidence="2 3">
    <name type="scientific">Nosocomiicoccus ampullae</name>
    <dbReference type="NCBI Taxonomy" id="489910"/>
    <lineage>
        <taxon>Bacteria</taxon>
        <taxon>Bacillati</taxon>
        <taxon>Bacillota</taxon>
        <taxon>Bacilli</taxon>
        <taxon>Bacillales</taxon>
        <taxon>Staphylococcaceae</taxon>
        <taxon>Nosocomiicoccus</taxon>
    </lineage>
</organism>
<keyword evidence="2" id="KW-0687">Ribonucleoprotein</keyword>
<protein>
    <submittedName>
        <fullName evidence="2">Ribosomal protein S18 acetylase RimI-like enzyme</fullName>
    </submittedName>
</protein>
<dbReference type="InterPro" id="IPR000182">
    <property type="entry name" value="GNAT_dom"/>
</dbReference>
<dbReference type="AlphaFoldDB" id="A0A9Q2CYT7"/>
<dbReference type="Gene3D" id="3.40.630.30">
    <property type="match status" value="1"/>
</dbReference>
<proteinExistence type="predicted"/>
<keyword evidence="3" id="KW-1185">Reference proteome</keyword>
<evidence type="ECO:0000259" key="1">
    <source>
        <dbReference type="PROSITE" id="PS51186"/>
    </source>
</evidence>
<dbReference type="GO" id="GO:0005840">
    <property type="term" value="C:ribosome"/>
    <property type="evidence" value="ECO:0007669"/>
    <property type="project" value="UniProtKB-KW"/>
</dbReference>
<evidence type="ECO:0000313" key="2">
    <source>
        <dbReference type="EMBL" id="MBB5175762.1"/>
    </source>
</evidence>
<sequence length="184" mass="21778">MIRKKEQKDNRKVAELVYIIWEGMDLEIIEKFDKETVLEAFEMCLSDEDFRNSKRTIHVYEVDGDVAGFVLSYPGHTEHEFKHVWEKLGLDKKFHPYSPPLELREARDNEMYIDSVATFSEYRGQGIATKLLKYLLDSEEARPFGLICEVENEKALSLYLKLGFKKDELLELYGQEYYHMTYVK</sequence>
<dbReference type="InterPro" id="IPR016181">
    <property type="entry name" value="Acyl_CoA_acyltransferase"/>
</dbReference>
<dbReference type="RefSeq" id="WP_183673357.1">
    <property type="nucleotide sequence ID" value="NZ_CBCRYX010000002.1"/>
</dbReference>
<dbReference type="GO" id="GO:0016747">
    <property type="term" value="F:acyltransferase activity, transferring groups other than amino-acyl groups"/>
    <property type="evidence" value="ECO:0007669"/>
    <property type="project" value="InterPro"/>
</dbReference>
<dbReference type="PROSITE" id="PS51186">
    <property type="entry name" value="GNAT"/>
    <property type="match status" value="1"/>
</dbReference>
<gene>
    <name evidence="2" type="ORF">HNQ45_000637</name>
</gene>
<keyword evidence="2" id="KW-0689">Ribosomal protein</keyword>
<dbReference type="SUPFAM" id="SSF55729">
    <property type="entry name" value="Acyl-CoA N-acyltransferases (Nat)"/>
    <property type="match status" value="1"/>
</dbReference>
<comment type="caution">
    <text evidence="2">The sequence shown here is derived from an EMBL/GenBank/DDBJ whole genome shotgun (WGS) entry which is preliminary data.</text>
</comment>